<keyword evidence="4 11" id="KW-0808">Transferase</keyword>
<comment type="catalytic activity">
    <reaction evidence="11 14">
        <text>a 2'-deoxyribonucleoside 5'-diphosphate + ATP = a 2'-deoxyribonucleoside 5'-triphosphate + ADP</text>
        <dbReference type="Rhea" id="RHEA:44640"/>
        <dbReference type="ChEBI" id="CHEBI:30616"/>
        <dbReference type="ChEBI" id="CHEBI:61560"/>
        <dbReference type="ChEBI" id="CHEBI:73316"/>
        <dbReference type="ChEBI" id="CHEBI:456216"/>
        <dbReference type="EC" id="2.7.4.6"/>
    </reaction>
</comment>
<comment type="similarity">
    <text evidence="1 11 12 13">Belongs to the NDK family.</text>
</comment>
<comment type="function">
    <text evidence="11">Major role in the synthesis of nucleoside triphosphates other than ATP. The ATP gamma phosphate is transferred to the NDP beta phosphate via a ping-pong mechanism, using a phosphorylated active-site intermediate.</text>
</comment>
<comment type="caution">
    <text evidence="16">The sequence shown here is derived from an EMBL/GenBank/DDBJ whole genome shotgun (WGS) entry which is preliminary data.</text>
</comment>
<dbReference type="InterPro" id="IPR023005">
    <property type="entry name" value="Nucleoside_diP_kinase_AS"/>
</dbReference>
<dbReference type="PROSITE" id="PS00469">
    <property type="entry name" value="NDPK"/>
    <property type="match status" value="1"/>
</dbReference>
<dbReference type="Pfam" id="PF00334">
    <property type="entry name" value="NDK"/>
    <property type="match status" value="1"/>
</dbReference>
<dbReference type="SUPFAM" id="SSF54919">
    <property type="entry name" value="Nucleoside diphosphate kinase, NDK"/>
    <property type="match status" value="1"/>
</dbReference>
<evidence type="ECO:0000313" key="17">
    <source>
        <dbReference type="Proteomes" id="UP000838672"/>
    </source>
</evidence>
<keyword evidence="6 11" id="KW-0547">Nucleotide-binding</keyword>
<dbReference type="EC" id="2.7.4.6" evidence="11 14"/>
<evidence type="ECO:0000256" key="4">
    <source>
        <dbReference type="ARBA" id="ARBA00022679"/>
    </source>
</evidence>
<evidence type="ECO:0000256" key="11">
    <source>
        <dbReference type="HAMAP-Rule" id="MF_00451"/>
    </source>
</evidence>
<feature type="active site" description="Pros-phosphohistidine intermediate" evidence="11 12">
    <location>
        <position position="117"/>
    </location>
</feature>
<keyword evidence="8 11" id="KW-0067">ATP-binding</keyword>
<evidence type="ECO:0000256" key="2">
    <source>
        <dbReference type="ARBA" id="ARBA00022490"/>
    </source>
</evidence>
<evidence type="ECO:0000256" key="13">
    <source>
        <dbReference type="RuleBase" id="RU004011"/>
    </source>
</evidence>
<accession>A0ABN8DNU3</accession>
<dbReference type="EMBL" id="CAKLDI010000001">
    <property type="protein sequence ID" value="CAH0532861.1"/>
    <property type="molecule type" value="Genomic_DNA"/>
</dbReference>
<evidence type="ECO:0000259" key="15">
    <source>
        <dbReference type="SMART" id="SM00562"/>
    </source>
</evidence>
<comment type="catalytic activity">
    <reaction evidence="11">
        <text>a ribonucleoside 5'-diphosphate + ATP = a ribonucleoside 5'-triphosphate + ADP</text>
        <dbReference type="Rhea" id="RHEA:18113"/>
        <dbReference type="ChEBI" id="CHEBI:30616"/>
        <dbReference type="ChEBI" id="CHEBI:57930"/>
        <dbReference type="ChEBI" id="CHEBI:61557"/>
        <dbReference type="ChEBI" id="CHEBI:456216"/>
        <dbReference type="EC" id="2.7.4.6"/>
    </reaction>
</comment>
<feature type="domain" description="Nucleoside diphosphate kinase-like" evidence="15">
    <location>
        <begin position="3"/>
        <end position="140"/>
    </location>
</feature>
<keyword evidence="7 11" id="KW-0418">Kinase</keyword>
<dbReference type="InterPro" id="IPR036850">
    <property type="entry name" value="NDK-like_dom_sf"/>
</dbReference>
<evidence type="ECO:0000313" key="16">
    <source>
        <dbReference type="EMBL" id="CAH0532861.1"/>
    </source>
</evidence>
<keyword evidence="5 11" id="KW-0479">Metal-binding</keyword>
<dbReference type="NCBIfam" id="NF001908">
    <property type="entry name" value="PRK00668.1"/>
    <property type="match status" value="1"/>
</dbReference>
<name>A0ABN8DNU3_9VIBR</name>
<evidence type="ECO:0000256" key="3">
    <source>
        <dbReference type="ARBA" id="ARBA00022553"/>
    </source>
</evidence>
<dbReference type="PRINTS" id="PR01243">
    <property type="entry name" value="NUCDPKINASE"/>
</dbReference>
<keyword evidence="9 11" id="KW-0460">Magnesium</keyword>
<dbReference type="PANTHER" id="PTHR46161">
    <property type="entry name" value="NUCLEOSIDE DIPHOSPHATE KINASE"/>
    <property type="match status" value="1"/>
</dbReference>
<organism evidence="16 17">
    <name type="scientific">Vibrio stylophorae</name>
    <dbReference type="NCBI Taxonomy" id="659351"/>
    <lineage>
        <taxon>Bacteria</taxon>
        <taxon>Pseudomonadati</taxon>
        <taxon>Pseudomonadota</taxon>
        <taxon>Gammaproteobacteria</taxon>
        <taxon>Vibrionales</taxon>
        <taxon>Vibrionaceae</taxon>
        <taxon>Vibrio</taxon>
    </lineage>
</organism>
<keyword evidence="10 11" id="KW-0546">Nucleotide metabolism</keyword>
<dbReference type="HAMAP" id="MF_00451">
    <property type="entry name" value="NDP_kinase"/>
    <property type="match status" value="1"/>
</dbReference>
<evidence type="ECO:0000256" key="6">
    <source>
        <dbReference type="ARBA" id="ARBA00022741"/>
    </source>
</evidence>
<evidence type="ECO:0000256" key="7">
    <source>
        <dbReference type="ARBA" id="ARBA00022777"/>
    </source>
</evidence>
<feature type="binding site" evidence="11 12">
    <location>
        <position position="59"/>
    </location>
    <ligand>
        <name>ATP</name>
        <dbReference type="ChEBI" id="CHEBI:30616"/>
    </ligand>
</feature>
<feature type="binding site" evidence="11 12">
    <location>
        <position position="11"/>
    </location>
    <ligand>
        <name>ATP</name>
        <dbReference type="ChEBI" id="CHEBI:30616"/>
    </ligand>
</feature>
<keyword evidence="2 11" id="KW-0963">Cytoplasm</keyword>
<protein>
    <recommendedName>
        <fullName evidence="11 14">Nucleoside diphosphate kinase</fullName>
        <shortName evidence="11">NDK</shortName>
        <shortName evidence="11">NDP kinase</shortName>
        <ecNumber evidence="11 14">2.7.4.6</ecNumber>
    </recommendedName>
    <alternativeName>
        <fullName evidence="11">Nucleoside-2-P kinase</fullName>
    </alternativeName>
</protein>
<dbReference type="InterPro" id="IPR001564">
    <property type="entry name" value="Nucleoside_diP_kinase"/>
</dbReference>
<evidence type="ECO:0000256" key="10">
    <source>
        <dbReference type="ARBA" id="ARBA00023080"/>
    </source>
</evidence>
<evidence type="ECO:0000256" key="1">
    <source>
        <dbReference type="ARBA" id="ARBA00008142"/>
    </source>
</evidence>
<feature type="binding site" evidence="11 12">
    <location>
        <position position="93"/>
    </location>
    <ligand>
        <name>ATP</name>
        <dbReference type="ChEBI" id="CHEBI:30616"/>
    </ligand>
</feature>
<evidence type="ECO:0000256" key="12">
    <source>
        <dbReference type="PROSITE-ProRule" id="PRU00706"/>
    </source>
</evidence>
<gene>
    <name evidence="11 16" type="primary">ndk</name>
    <name evidence="16" type="ORF">VST7929_00708</name>
</gene>
<sequence>MTKQRTLSIIKPDATARHLIGEIYHRMEMAGLAIVAAKRLHLTAEQAGGFYAEHREKPFFDDLVGYMTSGPIMVQVLEGENAIENYRTLMGPTDPANANPGTLRSDYAESMRRNSVHGSDSPESAAREISYFFTDDEICPNA</sequence>
<dbReference type="RefSeq" id="WP_237464949.1">
    <property type="nucleotide sequence ID" value="NZ_CAKLDI010000001.1"/>
</dbReference>
<keyword evidence="3 11" id="KW-0597">Phosphoprotein</keyword>
<keyword evidence="17" id="KW-1185">Reference proteome</keyword>
<feature type="binding site" evidence="11 12">
    <location>
        <position position="104"/>
    </location>
    <ligand>
        <name>ATP</name>
        <dbReference type="ChEBI" id="CHEBI:30616"/>
    </ligand>
</feature>
<reference evidence="16" key="1">
    <citation type="submission" date="2021-11" db="EMBL/GenBank/DDBJ databases">
        <authorList>
            <person name="Rodrigo-Torres L."/>
            <person name="Arahal R. D."/>
            <person name="Lucena T."/>
        </authorList>
    </citation>
    <scope>NUCLEOTIDE SEQUENCE</scope>
    <source>
        <strain evidence="16">CECT 7929</strain>
    </source>
</reference>
<comment type="subcellular location">
    <subcellularLocation>
        <location evidence="11">Cytoplasm</location>
    </subcellularLocation>
</comment>
<dbReference type="InterPro" id="IPR034907">
    <property type="entry name" value="NDK-like_dom"/>
</dbReference>
<feature type="binding site" evidence="11 12">
    <location>
        <position position="87"/>
    </location>
    <ligand>
        <name>ATP</name>
        <dbReference type="ChEBI" id="CHEBI:30616"/>
    </ligand>
</feature>
<evidence type="ECO:0000256" key="14">
    <source>
        <dbReference type="RuleBase" id="RU004013"/>
    </source>
</evidence>
<dbReference type="PROSITE" id="PS51374">
    <property type="entry name" value="NDPK_LIKE"/>
    <property type="match status" value="1"/>
</dbReference>
<evidence type="ECO:0000256" key="9">
    <source>
        <dbReference type="ARBA" id="ARBA00022842"/>
    </source>
</evidence>
<proteinExistence type="inferred from homology"/>
<dbReference type="GO" id="GO:0004550">
    <property type="term" value="F:nucleoside diphosphate kinase activity"/>
    <property type="evidence" value="ECO:0007669"/>
    <property type="project" value="UniProtKB-EC"/>
</dbReference>
<dbReference type="PANTHER" id="PTHR46161:SF3">
    <property type="entry name" value="NUCLEOSIDE DIPHOSPHATE KINASE DDB_G0292928-RELATED"/>
    <property type="match status" value="1"/>
</dbReference>
<comment type="subunit">
    <text evidence="11">Homotetramer.</text>
</comment>
<dbReference type="Proteomes" id="UP000838672">
    <property type="component" value="Unassembled WGS sequence"/>
</dbReference>
<dbReference type="CDD" id="cd04413">
    <property type="entry name" value="NDPk_I"/>
    <property type="match status" value="1"/>
</dbReference>
<dbReference type="SMART" id="SM00562">
    <property type="entry name" value="NDK"/>
    <property type="match status" value="1"/>
</dbReference>
<feature type="binding site" evidence="11 12">
    <location>
        <position position="114"/>
    </location>
    <ligand>
        <name>ATP</name>
        <dbReference type="ChEBI" id="CHEBI:30616"/>
    </ligand>
</feature>
<evidence type="ECO:0000256" key="8">
    <source>
        <dbReference type="ARBA" id="ARBA00022840"/>
    </source>
</evidence>
<evidence type="ECO:0000256" key="5">
    <source>
        <dbReference type="ARBA" id="ARBA00022723"/>
    </source>
</evidence>
<comment type="cofactor">
    <cofactor evidence="11">
        <name>Mg(2+)</name>
        <dbReference type="ChEBI" id="CHEBI:18420"/>
    </cofactor>
</comment>
<dbReference type="Gene3D" id="3.30.70.141">
    <property type="entry name" value="Nucleoside diphosphate kinase-like domain"/>
    <property type="match status" value="1"/>
</dbReference>